<sequence>MISKTKKMILEIFKGITLTKQETDRIENTFKKVHFKKGDIVLHTNETVTHQYYVYFGCLRTYFIDPQGKEHTIQFAIKDWWISDYIGYFSETKSVLTIECIEDATLFKIAKKDIEETYDQIPKIERFFRKKMERSFVSFQKRILANLSQPAKERYINFTKTYPNIEQQVKNYHIASYLGITTESLSRIRKEIAKK</sequence>
<dbReference type="SUPFAM" id="SSF51206">
    <property type="entry name" value="cAMP-binding domain-like"/>
    <property type="match status" value="1"/>
</dbReference>
<dbReference type="InterPro" id="IPR000595">
    <property type="entry name" value="cNMP-bd_dom"/>
</dbReference>
<name>A0A918JUM2_9FLAO</name>
<protein>
    <submittedName>
        <fullName evidence="2">cAMP-binding protein</fullName>
    </submittedName>
</protein>
<dbReference type="AlphaFoldDB" id="A0A918JUM2"/>
<evidence type="ECO:0000259" key="1">
    <source>
        <dbReference type="Pfam" id="PF00027"/>
    </source>
</evidence>
<evidence type="ECO:0000313" key="3">
    <source>
        <dbReference type="Proteomes" id="UP000601108"/>
    </source>
</evidence>
<dbReference type="Pfam" id="PF00027">
    <property type="entry name" value="cNMP_binding"/>
    <property type="match status" value="1"/>
</dbReference>
<dbReference type="EMBL" id="BMWS01000002">
    <property type="protein sequence ID" value="GGX05327.1"/>
    <property type="molecule type" value="Genomic_DNA"/>
</dbReference>
<gene>
    <name evidence="2" type="ORF">GCM10007384_03790</name>
</gene>
<organism evidence="2 3">
    <name type="scientific">Aquimarina muelleri</name>
    <dbReference type="NCBI Taxonomy" id="279356"/>
    <lineage>
        <taxon>Bacteria</taxon>
        <taxon>Pseudomonadati</taxon>
        <taxon>Bacteroidota</taxon>
        <taxon>Flavobacteriia</taxon>
        <taxon>Flavobacteriales</taxon>
        <taxon>Flavobacteriaceae</taxon>
        <taxon>Aquimarina</taxon>
    </lineage>
</organism>
<dbReference type="InterPro" id="IPR018490">
    <property type="entry name" value="cNMP-bd_dom_sf"/>
</dbReference>
<proteinExistence type="predicted"/>
<reference evidence="2 3" key="1">
    <citation type="journal article" date="2014" name="Int. J. Syst. Evol. Microbiol.">
        <title>Complete genome sequence of Corynebacterium casei LMG S-19264T (=DSM 44701T), isolated from a smear-ripened cheese.</title>
        <authorList>
            <consortium name="US DOE Joint Genome Institute (JGI-PGF)"/>
            <person name="Walter F."/>
            <person name="Albersmeier A."/>
            <person name="Kalinowski J."/>
            <person name="Ruckert C."/>
        </authorList>
    </citation>
    <scope>NUCLEOTIDE SEQUENCE [LARGE SCALE GENOMIC DNA]</scope>
    <source>
        <strain evidence="2 3">KCTC 12285</strain>
    </source>
</reference>
<accession>A0A918JUM2</accession>
<evidence type="ECO:0000313" key="2">
    <source>
        <dbReference type="EMBL" id="GGX05327.1"/>
    </source>
</evidence>
<dbReference type="Proteomes" id="UP000601108">
    <property type="component" value="Unassembled WGS sequence"/>
</dbReference>
<comment type="caution">
    <text evidence="2">The sequence shown here is derived from an EMBL/GenBank/DDBJ whole genome shotgun (WGS) entry which is preliminary data.</text>
</comment>
<dbReference type="Gene3D" id="2.60.120.10">
    <property type="entry name" value="Jelly Rolls"/>
    <property type="match status" value="1"/>
</dbReference>
<feature type="domain" description="Cyclic nucleotide-binding" evidence="1">
    <location>
        <begin position="33"/>
        <end position="119"/>
    </location>
</feature>
<dbReference type="CDD" id="cd00038">
    <property type="entry name" value="CAP_ED"/>
    <property type="match status" value="1"/>
</dbReference>
<dbReference type="InterPro" id="IPR014710">
    <property type="entry name" value="RmlC-like_jellyroll"/>
</dbReference>
<keyword evidence="3" id="KW-1185">Reference proteome</keyword>